<name>A0A545UWT2_9HYPO</name>
<evidence type="ECO:0000313" key="2">
    <source>
        <dbReference type="Proteomes" id="UP000315783"/>
    </source>
</evidence>
<dbReference type="EMBL" id="SPUK01000011">
    <property type="protein sequence ID" value="TQV93916.1"/>
    <property type="molecule type" value="Genomic_DNA"/>
</dbReference>
<dbReference type="AlphaFoldDB" id="A0A545UWT2"/>
<gene>
    <name evidence="1" type="ORF">IF1G_07648</name>
</gene>
<organism evidence="1 2">
    <name type="scientific">Cordyceps javanica</name>
    <dbReference type="NCBI Taxonomy" id="43265"/>
    <lineage>
        <taxon>Eukaryota</taxon>
        <taxon>Fungi</taxon>
        <taxon>Dikarya</taxon>
        <taxon>Ascomycota</taxon>
        <taxon>Pezizomycotina</taxon>
        <taxon>Sordariomycetes</taxon>
        <taxon>Hypocreomycetidae</taxon>
        <taxon>Hypocreales</taxon>
        <taxon>Cordycipitaceae</taxon>
        <taxon>Cordyceps</taxon>
    </lineage>
</organism>
<keyword evidence="2" id="KW-1185">Reference proteome</keyword>
<evidence type="ECO:0000313" key="1">
    <source>
        <dbReference type="EMBL" id="TQV93916.1"/>
    </source>
</evidence>
<reference evidence="1 2" key="1">
    <citation type="journal article" date="2019" name="Appl. Microbiol. Biotechnol.">
        <title>Genome sequence of Isaria javanica and comparative genome analysis insights into family S53 peptidase evolution in fungal entomopathogens.</title>
        <authorList>
            <person name="Lin R."/>
            <person name="Zhang X."/>
            <person name="Xin B."/>
            <person name="Zou M."/>
            <person name="Gao Y."/>
            <person name="Qin F."/>
            <person name="Hu Q."/>
            <person name="Xie B."/>
            <person name="Cheng X."/>
        </authorList>
    </citation>
    <scope>NUCLEOTIDE SEQUENCE [LARGE SCALE GENOMIC DNA]</scope>
    <source>
        <strain evidence="1 2">IJ1G</strain>
    </source>
</reference>
<protein>
    <submittedName>
        <fullName evidence="1">Uncharacterized protein</fullName>
    </submittedName>
</protein>
<comment type="caution">
    <text evidence="1">The sequence shown here is derived from an EMBL/GenBank/DDBJ whole genome shotgun (WGS) entry which is preliminary data.</text>
</comment>
<sequence>MILLIQLNAHSDRLEKRGLTSRTTDRGLASPDLGCWACSCWVLSTFAGRRCTEYVFYSNFFRRGVDRSSFPPTHNCHASIIILDAAVLLSTPRMIWPGLVSIVIKGSVGEGAAAGPGVSEGRTCLYL</sequence>
<dbReference type="Proteomes" id="UP000315783">
    <property type="component" value="Unassembled WGS sequence"/>
</dbReference>
<accession>A0A545UWT2</accession>
<proteinExistence type="predicted"/>